<accession>A0A9W8N4R9</accession>
<evidence type="ECO:0008006" key="3">
    <source>
        <dbReference type="Google" id="ProtNLM"/>
    </source>
</evidence>
<gene>
    <name evidence="1" type="ORF">NPX13_g10331</name>
</gene>
<dbReference type="SUPFAM" id="SSF56112">
    <property type="entry name" value="Protein kinase-like (PK-like)"/>
    <property type="match status" value="1"/>
</dbReference>
<proteinExistence type="predicted"/>
<organism evidence="1 2">
    <name type="scientific">Xylaria arbuscula</name>
    <dbReference type="NCBI Taxonomy" id="114810"/>
    <lineage>
        <taxon>Eukaryota</taxon>
        <taxon>Fungi</taxon>
        <taxon>Dikarya</taxon>
        <taxon>Ascomycota</taxon>
        <taxon>Pezizomycotina</taxon>
        <taxon>Sordariomycetes</taxon>
        <taxon>Xylariomycetidae</taxon>
        <taxon>Xylariales</taxon>
        <taxon>Xylariaceae</taxon>
        <taxon>Xylaria</taxon>
    </lineage>
</organism>
<dbReference type="VEuPathDB" id="FungiDB:F4678DRAFT_436020"/>
<evidence type="ECO:0000313" key="2">
    <source>
        <dbReference type="Proteomes" id="UP001148614"/>
    </source>
</evidence>
<dbReference type="Gene3D" id="1.10.510.10">
    <property type="entry name" value="Transferase(Phosphotransferase) domain 1"/>
    <property type="match status" value="1"/>
</dbReference>
<reference evidence="1" key="1">
    <citation type="submission" date="2022-07" db="EMBL/GenBank/DDBJ databases">
        <title>Genome Sequence of Xylaria arbuscula.</title>
        <authorList>
            <person name="Buettner E."/>
        </authorList>
    </citation>
    <scope>NUCLEOTIDE SEQUENCE</scope>
    <source>
        <strain evidence="1">VT107</strain>
    </source>
</reference>
<dbReference type="InterPro" id="IPR011009">
    <property type="entry name" value="Kinase-like_dom_sf"/>
</dbReference>
<keyword evidence="2" id="KW-1185">Reference proteome</keyword>
<evidence type="ECO:0000313" key="1">
    <source>
        <dbReference type="EMBL" id="KAJ3555561.1"/>
    </source>
</evidence>
<sequence length="233" mass="26427">MDSKPPSPEVLSMETSTRDDSYFRIRYNDKVKYVVVIRGTFNSDELCLPLYSLPPLPYEDDGWTVARVSRNPGSPQLQFVLENRPLQGVKEIWHPEQVDCLALKRVQRLTMNVSECTRKGQEAPQSTVIAKSRDLRHVVEQGRVIGFVLEKLHGKSASIEHRARCTEVLGRLHRLGLLHGDVNRHNFMVGDGWTKMIDFEKSKETQDEGLVKAEVLSLLSKLEDESGRGAGFL</sequence>
<dbReference type="EMBL" id="JANPWZ010002871">
    <property type="protein sequence ID" value="KAJ3555561.1"/>
    <property type="molecule type" value="Genomic_DNA"/>
</dbReference>
<protein>
    <recommendedName>
        <fullName evidence="3">Protein kinase domain-containing protein</fullName>
    </recommendedName>
</protein>
<name>A0A9W8N4R9_9PEZI</name>
<comment type="caution">
    <text evidence="1">The sequence shown here is derived from an EMBL/GenBank/DDBJ whole genome shotgun (WGS) entry which is preliminary data.</text>
</comment>
<dbReference type="AlphaFoldDB" id="A0A9W8N4R9"/>
<dbReference type="Proteomes" id="UP001148614">
    <property type="component" value="Unassembled WGS sequence"/>
</dbReference>